<dbReference type="PANTHER" id="PTHR32347:SF23">
    <property type="entry name" value="BLL5650 PROTEIN"/>
    <property type="match status" value="1"/>
</dbReference>
<accession>X0RS21</accession>
<dbReference type="GO" id="GO:0030313">
    <property type="term" value="C:cell envelope"/>
    <property type="evidence" value="ECO:0007669"/>
    <property type="project" value="UniProtKB-SubCell"/>
</dbReference>
<dbReference type="AlphaFoldDB" id="X0RS21"/>
<evidence type="ECO:0000256" key="1">
    <source>
        <dbReference type="ARBA" id="ARBA00004196"/>
    </source>
</evidence>
<proteinExistence type="predicted"/>
<comment type="caution">
    <text evidence="5">The sequence shown here is derived from an EMBL/GenBank/DDBJ whole genome shotgun (WGS) entry which is preliminary data.</text>
</comment>
<name>X0RS21_9ZZZZ</name>
<evidence type="ECO:0000256" key="2">
    <source>
        <dbReference type="ARBA" id="ARBA00023054"/>
    </source>
</evidence>
<dbReference type="Pfam" id="PF25954">
    <property type="entry name" value="Beta-barrel_RND_2"/>
    <property type="match status" value="1"/>
</dbReference>
<dbReference type="EMBL" id="BARS01006637">
    <property type="protein sequence ID" value="GAF71548.1"/>
    <property type="molecule type" value="Genomic_DNA"/>
</dbReference>
<protein>
    <recommendedName>
        <fullName evidence="4">CusB-like beta-barrel domain-containing protein</fullName>
    </recommendedName>
</protein>
<sequence length="411" mass="46234">EGKVLVELDSSDIKQKLTQQEISFLNAEASYTDANESLEIQVKQNTSDIKKGQMKVRFTLMDFQKYVGGGVAEELMAGTANPVHETNEISSLIESDELGGEALQKLRELEDNIILADKKFEQASDKLMWTEKLHDKQYVAETKLREDQLEVQSLEIQRKQAKTAKDLFVTYEFPKVLQERLNGYDEAKLELERIEAGARSKLVQAKAKLASSKATYLVRKERLEKLQEQLEACVIKAPSLGQVVYASSMGGMWERRNRPIEIGAEVRERQKIISIPDTSKMKVEIKVHETWVDKVRVGQEAKITVAAFPDKTFAGKVLKKAPLADRQNWLNPDLKVYVTDVGIDGTHKFLKTGMTAKVEIVIEELKGVISVPIQAVVNIEGKKVCFVSNGSSSERRQVETGAFNDSFVEIK</sequence>
<evidence type="ECO:0000313" key="5">
    <source>
        <dbReference type="EMBL" id="GAF71548.1"/>
    </source>
</evidence>
<keyword evidence="2 3" id="KW-0175">Coiled coil</keyword>
<feature type="domain" description="CusB-like beta-barrel" evidence="4">
    <location>
        <begin position="283"/>
        <end position="360"/>
    </location>
</feature>
<feature type="coiled-coil region" evidence="3">
    <location>
        <begin position="106"/>
        <end position="164"/>
    </location>
</feature>
<reference evidence="5" key="1">
    <citation type="journal article" date="2014" name="Front. Microbiol.">
        <title>High frequency of phylogenetically diverse reductive dehalogenase-homologous genes in deep subseafloor sedimentary metagenomes.</title>
        <authorList>
            <person name="Kawai M."/>
            <person name="Futagami T."/>
            <person name="Toyoda A."/>
            <person name="Takaki Y."/>
            <person name="Nishi S."/>
            <person name="Hori S."/>
            <person name="Arai W."/>
            <person name="Tsubouchi T."/>
            <person name="Morono Y."/>
            <person name="Uchiyama I."/>
            <person name="Ito T."/>
            <person name="Fujiyama A."/>
            <person name="Inagaki F."/>
            <person name="Takami H."/>
        </authorList>
    </citation>
    <scope>NUCLEOTIDE SEQUENCE</scope>
    <source>
        <strain evidence="5">Expedition CK06-06</strain>
    </source>
</reference>
<feature type="non-terminal residue" evidence="5">
    <location>
        <position position="411"/>
    </location>
</feature>
<dbReference type="Gene3D" id="2.40.30.170">
    <property type="match status" value="1"/>
</dbReference>
<dbReference type="InterPro" id="IPR058792">
    <property type="entry name" value="Beta-barrel_RND_2"/>
</dbReference>
<dbReference type="PANTHER" id="PTHR32347">
    <property type="entry name" value="EFFLUX SYSTEM COMPONENT YKNX-RELATED"/>
    <property type="match status" value="1"/>
</dbReference>
<evidence type="ECO:0000259" key="4">
    <source>
        <dbReference type="Pfam" id="PF25954"/>
    </source>
</evidence>
<feature type="non-terminal residue" evidence="5">
    <location>
        <position position="1"/>
    </location>
</feature>
<evidence type="ECO:0000256" key="3">
    <source>
        <dbReference type="SAM" id="Coils"/>
    </source>
</evidence>
<dbReference type="InterPro" id="IPR050465">
    <property type="entry name" value="UPF0194_transport"/>
</dbReference>
<comment type="subcellular location">
    <subcellularLocation>
        <location evidence="1">Cell envelope</location>
    </subcellularLocation>
</comment>
<organism evidence="5">
    <name type="scientific">marine sediment metagenome</name>
    <dbReference type="NCBI Taxonomy" id="412755"/>
    <lineage>
        <taxon>unclassified sequences</taxon>
        <taxon>metagenomes</taxon>
        <taxon>ecological metagenomes</taxon>
    </lineage>
</organism>
<gene>
    <name evidence="5" type="ORF">S01H1_12908</name>
</gene>
<dbReference type="Gene3D" id="2.40.420.20">
    <property type="match status" value="1"/>
</dbReference>